<reference evidence="2" key="2">
    <citation type="submission" date="2020-09" db="EMBL/GenBank/DDBJ databases">
        <authorList>
            <person name="Sun Q."/>
            <person name="Zhou Y."/>
        </authorList>
    </citation>
    <scope>NUCLEOTIDE SEQUENCE</scope>
    <source>
        <strain evidence="2">CGMCC 1.15958</strain>
    </source>
</reference>
<dbReference type="Proteomes" id="UP000609064">
    <property type="component" value="Unassembled WGS sequence"/>
</dbReference>
<dbReference type="InterPro" id="IPR055015">
    <property type="entry name" value="GCX_COOH"/>
</dbReference>
<dbReference type="Pfam" id="PF08757">
    <property type="entry name" value="CotH"/>
    <property type="match status" value="1"/>
</dbReference>
<organism evidence="2 3">
    <name type="scientific">Emticicia aquatilis</name>
    <dbReference type="NCBI Taxonomy" id="1537369"/>
    <lineage>
        <taxon>Bacteria</taxon>
        <taxon>Pseudomonadati</taxon>
        <taxon>Bacteroidota</taxon>
        <taxon>Cytophagia</taxon>
        <taxon>Cytophagales</taxon>
        <taxon>Leadbetterellaceae</taxon>
        <taxon>Emticicia</taxon>
    </lineage>
</organism>
<protein>
    <recommendedName>
        <fullName evidence="4">Spore coat protein CotH</fullName>
    </recommendedName>
</protein>
<keyword evidence="3" id="KW-1185">Reference proteome</keyword>
<dbReference type="NCBIfam" id="NF045639">
    <property type="entry name" value="GCX_COOH"/>
    <property type="match status" value="1"/>
</dbReference>
<keyword evidence="1" id="KW-0732">Signal</keyword>
<dbReference type="InterPro" id="IPR014867">
    <property type="entry name" value="Spore_coat_CotH_CotH2/3/7"/>
</dbReference>
<reference evidence="2" key="1">
    <citation type="journal article" date="2014" name="Int. J. Syst. Evol. Microbiol.">
        <title>Complete genome sequence of Corynebacterium casei LMG S-19264T (=DSM 44701T), isolated from a smear-ripened cheese.</title>
        <authorList>
            <consortium name="US DOE Joint Genome Institute (JGI-PGF)"/>
            <person name="Walter F."/>
            <person name="Albersmeier A."/>
            <person name="Kalinowski J."/>
            <person name="Ruckert C."/>
        </authorList>
    </citation>
    <scope>NUCLEOTIDE SEQUENCE</scope>
    <source>
        <strain evidence="2">CGMCC 1.15958</strain>
    </source>
</reference>
<gene>
    <name evidence="2" type="ORF">GCM10011514_02770</name>
</gene>
<comment type="caution">
    <text evidence="2">The sequence shown here is derived from an EMBL/GenBank/DDBJ whole genome shotgun (WGS) entry which is preliminary data.</text>
</comment>
<dbReference type="AlphaFoldDB" id="A0A917DJK3"/>
<evidence type="ECO:0000256" key="1">
    <source>
        <dbReference type="SAM" id="SignalP"/>
    </source>
</evidence>
<name>A0A917DJK3_9BACT</name>
<feature type="chain" id="PRO_5037249300" description="Spore coat protein CotH" evidence="1">
    <location>
        <begin position="18"/>
        <end position="569"/>
    </location>
</feature>
<evidence type="ECO:0000313" key="2">
    <source>
        <dbReference type="EMBL" id="GGD42235.1"/>
    </source>
</evidence>
<accession>A0A917DJK3</accession>
<evidence type="ECO:0000313" key="3">
    <source>
        <dbReference type="Proteomes" id="UP000609064"/>
    </source>
</evidence>
<evidence type="ECO:0008006" key="4">
    <source>
        <dbReference type="Google" id="ProtNLM"/>
    </source>
</evidence>
<dbReference type="RefSeq" id="WP_188763883.1">
    <property type="nucleotide sequence ID" value="NZ_BMKK01000001.1"/>
</dbReference>
<proteinExistence type="predicted"/>
<dbReference type="EMBL" id="BMKK01000001">
    <property type="protein sequence ID" value="GGD42235.1"/>
    <property type="molecule type" value="Genomic_DNA"/>
</dbReference>
<feature type="signal peptide" evidence="1">
    <location>
        <begin position="1"/>
        <end position="17"/>
    </location>
</feature>
<sequence length="569" mass="64556">MTKFILSLTLISQLCFAQFTSSNLPIILIETNGGTIVDDPKISVNLKILYHSDGSTNYLSDTDFHYDGFAGIEYRGSSSQAFPKKSYSIELTDSLGEDFEFSVFGFPKNSDWVLIANYDDKTYLKNAYIYDLWSKTGNYSPRLKHVEVIVNGEYMGLYVFTEKIKRGTDRVNIKKLEAVDTTTAKISGGYIIEATREAEILTSDYAWQSAHQSSPASNYYMFFDCVYPKEPVAPQLNYIQTYIRDFEEALKSNNFSDPTLGFRNYIDENSFVENFVVQEYSIHLDVFARSQYFYKDRGKKMVASPLWDTSLGLYDNYTTDWRFSCTTCDPRFFWAERMMQDCVFKNKVIEKYKDFRKTFLTYPKGVFLIDSLANLIQSAAMRDREKWFPTQSTSFLDEVDKLKNFIANRLDWMDANIHNITNDGRILAGPSTVNVNQTVGLVSTCSSNLVTWKFDNSDGTSGYFTGSGIINALVSQTVTYTAICQETCPQYTNSKTIEVTNNCSENLNLTSHVINPPLQEFKTKYTITSVASLNPLSKITYSSGNAIELNPGFQTNTGVIFTAKIGGCQ</sequence>